<evidence type="ECO:0000313" key="3">
    <source>
        <dbReference type="EMBL" id="CCB90955.1"/>
    </source>
</evidence>
<protein>
    <recommendedName>
        <fullName evidence="4">Tetratricopeptide repeat protein</fullName>
    </recommendedName>
</protein>
<sequence>MRWCLGFFILLTMFLGADEEMQLIRQADAYFHAKEYTRAFELYASLLNENLASWQQARLRYNLGTILMWKGEAEKASRQFSEVPFSIKSTPYLARALQTNLAILNFRMARAGLSGGKADLEIYSQALRELRTAMEHVDRAEKAECRLQEVKGGKRCGWKSDLKELREAIKYWLAVVLDDYGNAKVVESPSKEGIPYLITGTNLAEAHLDFLESVPAENPLRDAYQKLFTRDMQAWGLFWQAQEEKIEELASARSAFDQGTRLMEEAKYGKSRLAFLDAEAKLTELMQQLLGDDPFTELLRKVLIDYQYALDQLPVQPATLYQLTVRQKQVNEIAEGSNAKMEFLGLSNVQLEMALESAKRGQEALSRLYLQEARQWMRRLLRGENPSPEEILEASLQDQEHALELNYALERVENREEKLEALLKGAQSLTLQTAAPFLKAVLEKEIQEWPKRCQCTPWNRVIPLFAKGEEAALAAEALFKQNHESPQGMRKQEEAVDYWKQALRALRHPEEEKKEEEKPQQKPPPPQEEKEEKQPIEEVMRQLQKMHRDDRKADPGSRQIQKGIRPW</sequence>
<evidence type="ECO:0000256" key="2">
    <source>
        <dbReference type="SAM" id="MobiDB-lite"/>
    </source>
</evidence>
<dbReference type="SUPFAM" id="SSF48452">
    <property type="entry name" value="TPR-like"/>
    <property type="match status" value="1"/>
</dbReference>
<proteinExistence type="predicted"/>
<feature type="coiled-coil region" evidence="1">
    <location>
        <begin position="402"/>
        <end position="429"/>
    </location>
</feature>
<reference evidence="3" key="1">
    <citation type="submission" date="2011-05" db="EMBL/GenBank/DDBJ databases">
        <title>Unity in variety -- the pan-genome of the Chlamydiae.</title>
        <authorList>
            <person name="Collingro A."/>
            <person name="Tischler P."/>
            <person name="Weinmaier T."/>
            <person name="Penz T."/>
            <person name="Heinz E."/>
            <person name="Brunham R.C."/>
            <person name="Read T.D."/>
            <person name="Bavoil P.M."/>
            <person name="Sachse K."/>
            <person name="Kahane S."/>
            <person name="Friedman M.G."/>
            <person name="Rattei T."/>
            <person name="Myers G.S.A."/>
            <person name="Horn M."/>
        </authorList>
    </citation>
    <scope>NUCLEOTIDE SEQUENCE</scope>
    <source>
        <strain evidence="3">2032/99</strain>
    </source>
</reference>
<evidence type="ECO:0000256" key="1">
    <source>
        <dbReference type="SAM" id="Coils"/>
    </source>
</evidence>
<feature type="compositionally biased region" description="Basic and acidic residues" evidence="2">
    <location>
        <begin position="507"/>
        <end position="520"/>
    </location>
</feature>
<dbReference type="InterPro" id="IPR011990">
    <property type="entry name" value="TPR-like_helical_dom_sf"/>
</dbReference>
<evidence type="ECO:0008006" key="4">
    <source>
        <dbReference type="Google" id="ProtNLM"/>
    </source>
</evidence>
<accession>F8LBU1</accession>
<name>F8LBU1_9BACT</name>
<feature type="region of interest" description="Disordered" evidence="2">
    <location>
        <begin position="507"/>
        <end position="567"/>
    </location>
</feature>
<keyword evidence="1" id="KW-0175">Coiled coil</keyword>
<organism evidence="3">
    <name type="scientific">Waddlia chondrophila 2032/99</name>
    <dbReference type="NCBI Taxonomy" id="765953"/>
    <lineage>
        <taxon>Bacteria</taxon>
        <taxon>Pseudomonadati</taxon>
        <taxon>Chlamydiota</taxon>
        <taxon>Chlamydiia</taxon>
        <taxon>Parachlamydiales</taxon>
        <taxon>Waddliaceae</taxon>
        <taxon>Waddlia</taxon>
    </lineage>
</organism>
<gene>
    <name evidence="3" type="ORF">WCH_AH04510</name>
</gene>
<dbReference type="AlphaFoldDB" id="F8LBU1"/>
<feature type="compositionally biased region" description="Basic and acidic residues" evidence="2">
    <location>
        <begin position="527"/>
        <end position="555"/>
    </location>
</feature>
<dbReference type="EMBL" id="FR872643">
    <property type="protein sequence ID" value="CCB90955.1"/>
    <property type="molecule type" value="Genomic_DNA"/>
</dbReference>
<dbReference type="Gene3D" id="1.25.40.10">
    <property type="entry name" value="Tetratricopeptide repeat domain"/>
    <property type="match status" value="1"/>
</dbReference>